<proteinExistence type="predicted"/>
<evidence type="ECO:0000313" key="3">
    <source>
        <dbReference type="Proteomes" id="UP000007374"/>
    </source>
</evidence>
<keyword evidence="3" id="KW-1185">Reference proteome</keyword>
<dbReference type="AlphaFoldDB" id="K2PJY7"/>
<evidence type="ECO:0000256" key="1">
    <source>
        <dbReference type="SAM" id="Phobius"/>
    </source>
</evidence>
<dbReference type="RefSeq" id="WP_009451495.1">
    <property type="nucleotide sequence ID" value="NZ_AMSI01000011.1"/>
</dbReference>
<dbReference type="EMBL" id="AMSI01000011">
    <property type="protein sequence ID" value="EKF41467.1"/>
    <property type="molecule type" value="Genomic_DNA"/>
</dbReference>
<sequence>MSKLTDEDFIRVNAFHDNEMAEDHKAFSRRLEAEPALKAALAEIREVSTSLKALKPQPARHPSLSNDNRPAWHGWIGSTLVGSLAGAVAIALLVGIPANRQNILASESAVAIHESFSSQTFVSHDEVFNTVAWEQIEQFPDLSAANLTLVALRELPHGVAAHFAGREGCRLTVFSSKRRVANDYFAPALQSAEWEVPGRFYRTFATDMDEGKFAAITAYLEQATRKTAQPTTVIALKNATARATSCG</sequence>
<keyword evidence="1" id="KW-1133">Transmembrane helix</keyword>
<keyword evidence="1" id="KW-0472">Membrane</keyword>
<accession>K2PJY7</accession>
<dbReference type="OrthoDB" id="8031034at2"/>
<evidence type="ECO:0008006" key="4">
    <source>
        <dbReference type="Google" id="ProtNLM"/>
    </source>
</evidence>
<evidence type="ECO:0000313" key="2">
    <source>
        <dbReference type="EMBL" id="EKF41467.1"/>
    </source>
</evidence>
<reference evidence="2 3" key="1">
    <citation type="journal article" date="2012" name="J. Bacteriol.">
        <title>Genome Sequence of Nitratireductor indicus Type Strain C115.</title>
        <authorList>
            <person name="Lai Q."/>
            <person name="Li G."/>
            <person name="Yu Z."/>
            <person name="Shao Z."/>
        </authorList>
    </citation>
    <scope>NUCLEOTIDE SEQUENCE [LARGE SCALE GENOMIC DNA]</scope>
    <source>
        <strain evidence="2 3">C115</strain>
    </source>
</reference>
<protein>
    <recommendedName>
        <fullName evidence="4">Transmembrane anti-sigma factor</fullName>
    </recommendedName>
</protein>
<dbReference type="PATRIC" id="fig|1231190.3.peg.3410"/>
<feature type="transmembrane region" description="Helical" evidence="1">
    <location>
        <begin position="72"/>
        <end position="96"/>
    </location>
</feature>
<dbReference type="Proteomes" id="UP000007374">
    <property type="component" value="Unassembled WGS sequence"/>
</dbReference>
<dbReference type="STRING" id="721133.SAMN05216176_1119"/>
<comment type="caution">
    <text evidence="2">The sequence shown here is derived from an EMBL/GenBank/DDBJ whole genome shotgun (WGS) entry which is preliminary data.</text>
</comment>
<organism evidence="2 3">
    <name type="scientific">Nitratireductor indicus C115</name>
    <dbReference type="NCBI Taxonomy" id="1231190"/>
    <lineage>
        <taxon>Bacteria</taxon>
        <taxon>Pseudomonadati</taxon>
        <taxon>Pseudomonadota</taxon>
        <taxon>Alphaproteobacteria</taxon>
        <taxon>Hyphomicrobiales</taxon>
        <taxon>Phyllobacteriaceae</taxon>
        <taxon>Nitratireductor</taxon>
    </lineage>
</organism>
<name>K2PJY7_9HYPH</name>
<gene>
    <name evidence="2" type="ORF">NA8A_16486</name>
</gene>
<keyword evidence="1" id="KW-0812">Transmembrane</keyword>